<dbReference type="PANTHER" id="PTHR42913">
    <property type="entry name" value="APOPTOSIS-INDUCING FACTOR 1"/>
    <property type="match status" value="1"/>
</dbReference>
<dbReference type="GO" id="GO:0003955">
    <property type="term" value="F:NAD(P)H dehydrogenase (quinone) activity"/>
    <property type="evidence" value="ECO:0007669"/>
    <property type="project" value="TreeGrafter"/>
</dbReference>
<comment type="caution">
    <text evidence="7">The sequence shown here is derived from an EMBL/GenBank/DDBJ whole genome shotgun (WGS) entry which is preliminary data.</text>
</comment>
<evidence type="ECO:0000256" key="3">
    <source>
        <dbReference type="ARBA" id="ARBA00022630"/>
    </source>
</evidence>
<dbReference type="Gene3D" id="3.50.50.100">
    <property type="match status" value="1"/>
</dbReference>
<dbReference type="Pfam" id="PF07992">
    <property type="entry name" value="Pyr_redox_2"/>
    <property type="match status" value="1"/>
</dbReference>
<name>A0A9W6VIK7_9PSEU</name>
<keyword evidence="8" id="KW-1185">Reference proteome</keyword>
<keyword evidence="3" id="KW-0285">Flavoprotein</keyword>
<gene>
    <name evidence="7" type="ORF">Atai01_42000</name>
</gene>
<protein>
    <submittedName>
        <fullName evidence="7">Oxidoreductase</fullName>
    </submittedName>
</protein>
<evidence type="ECO:0000256" key="2">
    <source>
        <dbReference type="ARBA" id="ARBA00005272"/>
    </source>
</evidence>
<proteinExistence type="inferred from homology"/>
<keyword evidence="4" id="KW-0274">FAD</keyword>
<dbReference type="Proteomes" id="UP001165136">
    <property type="component" value="Unassembled WGS sequence"/>
</dbReference>
<dbReference type="RefSeq" id="WP_285487869.1">
    <property type="nucleotide sequence ID" value="NZ_BSTI01000008.1"/>
</dbReference>
<comment type="cofactor">
    <cofactor evidence="1">
        <name>FAD</name>
        <dbReference type="ChEBI" id="CHEBI:57692"/>
    </cofactor>
</comment>
<organism evidence="7 8">
    <name type="scientific">Amycolatopsis taiwanensis</name>
    <dbReference type="NCBI Taxonomy" id="342230"/>
    <lineage>
        <taxon>Bacteria</taxon>
        <taxon>Bacillati</taxon>
        <taxon>Actinomycetota</taxon>
        <taxon>Actinomycetes</taxon>
        <taxon>Pseudonocardiales</taxon>
        <taxon>Pseudonocardiaceae</taxon>
        <taxon>Amycolatopsis</taxon>
    </lineage>
</organism>
<comment type="similarity">
    <text evidence="2">Belongs to the NADH dehydrogenase family.</text>
</comment>
<accession>A0A9W6VIK7</accession>
<dbReference type="InterPro" id="IPR036188">
    <property type="entry name" value="FAD/NAD-bd_sf"/>
</dbReference>
<evidence type="ECO:0000313" key="7">
    <source>
        <dbReference type="EMBL" id="GLY67581.1"/>
    </source>
</evidence>
<dbReference type="EMBL" id="BSTI01000008">
    <property type="protein sequence ID" value="GLY67581.1"/>
    <property type="molecule type" value="Genomic_DNA"/>
</dbReference>
<evidence type="ECO:0000256" key="1">
    <source>
        <dbReference type="ARBA" id="ARBA00001974"/>
    </source>
</evidence>
<evidence type="ECO:0000256" key="4">
    <source>
        <dbReference type="ARBA" id="ARBA00022827"/>
    </source>
</evidence>
<dbReference type="InterPro" id="IPR051169">
    <property type="entry name" value="NADH-Q_oxidoreductase"/>
</dbReference>
<sequence length="400" mass="42620">MTHDVVVLGGGYAGLPAAKRLARQVRHDEVSVTLVTAFPDFVERPRLHQMATGQQVEIVRIADYLERTPVRLVIGSATRIDLAGRTVTVTGSSGSRVVSFDTLVYALGSNVDVASVAGVAENACSLVGTEVAAEVSSGLRAVAERAGRVAVCGGGLTGIEIAAEVAEFFPALDVTLVSRDAPGGWLSDKAQTYLARTFDHLGVAVRTGSRVREVQSGHLTLDDGDRIPFDICLWAGGFRVPTLARDSGLAVNGEDRVLVDKTLESVSHPGIYAIGDAAAVPGPWGCELAMGCRTGGFTGPKVADILAARLAGRAPEPFRYRYIHECISLGRKHGLIQFLNADESPKQRILTGRRAIAYKNMTLNGAKILFRHTGPALARRRHLTTPVPERSVETVRSPAE</sequence>
<dbReference type="GO" id="GO:0019646">
    <property type="term" value="P:aerobic electron transport chain"/>
    <property type="evidence" value="ECO:0007669"/>
    <property type="project" value="TreeGrafter"/>
</dbReference>
<evidence type="ECO:0000256" key="5">
    <source>
        <dbReference type="ARBA" id="ARBA00023002"/>
    </source>
</evidence>
<reference evidence="7" key="1">
    <citation type="submission" date="2023-03" db="EMBL/GenBank/DDBJ databases">
        <title>Amycolatopsis taiwanensis NBRC 103393.</title>
        <authorList>
            <person name="Ichikawa N."/>
            <person name="Sato H."/>
            <person name="Tonouchi N."/>
        </authorList>
    </citation>
    <scope>NUCLEOTIDE SEQUENCE</scope>
    <source>
        <strain evidence="7">NBRC 103393</strain>
    </source>
</reference>
<dbReference type="SUPFAM" id="SSF51905">
    <property type="entry name" value="FAD/NAD(P)-binding domain"/>
    <property type="match status" value="1"/>
</dbReference>
<dbReference type="AlphaFoldDB" id="A0A9W6VIK7"/>
<evidence type="ECO:0000259" key="6">
    <source>
        <dbReference type="Pfam" id="PF07992"/>
    </source>
</evidence>
<dbReference type="PANTHER" id="PTHR42913:SF3">
    <property type="entry name" value="64 KDA MITOCHONDRIAL NADH DEHYDROGENASE (EUROFUNG)"/>
    <property type="match status" value="1"/>
</dbReference>
<feature type="domain" description="FAD/NAD(P)-binding" evidence="6">
    <location>
        <begin position="3"/>
        <end position="282"/>
    </location>
</feature>
<keyword evidence="5" id="KW-0560">Oxidoreductase</keyword>
<dbReference type="PRINTS" id="PR00368">
    <property type="entry name" value="FADPNR"/>
</dbReference>
<evidence type="ECO:0000313" key="8">
    <source>
        <dbReference type="Proteomes" id="UP001165136"/>
    </source>
</evidence>
<dbReference type="PRINTS" id="PR00411">
    <property type="entry name" value="PNDRDTASEI"/>
</dbReference>
<dbReference type="InterPro" id="IPR023753">
    <property type="entry name" value="FAD/NAD-binding_dom"/>
</dbReference>